<feature type="compositionally biased region" description="Basic and acidic residues" evidence="1">
    <location>
        <begin position="332"/>
        <end position="347"/>
    </location>
</feature>
<dbReference type="PANTHER" id="PTHR45749:SF37">
    <property type="entry name" value="OS05G0311600 PROTEIN"/>
    <property type="match status" value="1"/>
</dbReference>
<dbReference type="Gene3D" id="3.60.10.10">
    <property type="entry name" value="Endonuclease/exonuclease/phosphatase"/>
    <property type="match status" value="1"/>
</dbReference>
<feature type="compositionally biased region" description="Basic and acidic residues" evidence="1">
    <location>
        <begin position="178"/>
        <end position="189"/>
    </location>
</feature>
<reference evidence="2 3" key="1">
    <citation type="journal article" date="2019" name="Commun. Biol.">
        <title>The bagworm genome reveals a unique fibroin gene that provides high tensile strength.</title>
        <authorList>
            <person name="Kono N."/>
            <person name="Nakamura H."/>
            <person name="Ohtoshi R."/>
            <person name="Tomita M."/>
            <person name="Numata K."/>
            <person name="Arakawa K."/>
        </authorList>
    </citation>
    <scope>NUCLEOTIDE SEQUENCE [LARGE SCALE GENOMIC DNA]</scope>
</reference>
<dbReference type="Proteomes" id="UP000299102">
    <property type="component" value="Unassembled WGS sequence"/>
</dbReference>
<evidence type="ECO:0000313" key="2">
    <source>
        <dbReference type="EMBL" id="GBP61946.1"/>
    </source>
</evidence>
<organism evidence="2 3">
    <name type="scientific">Eumeta variegata</name>
    <name type="common">Bagworm moth</name>
    <name type="synonym">Eumeta japonica</name>
    <dbReference type="NCBI Taxonomy" id="151549"/>
    <lineage>
        <taxon>Eukaryota</taxon>
        <taxon>Metazoa</taxon>
        <taxon>Ecdysozoa</taxon>
        <taxon>Arthropoda</taxon>
        <taxon>Hexapoda</taxon>
        <taxon>Insecta</taxon>
        <taxon>Pterygota</taxon>
        <taxon>Neoptera</taxon>
        <taxon>Endopterygota</taxon>
        <taxon>Lepidoptera</taxon>
        <taxon>Glossata</taxon>
        <taxon>Ditrysia</taxon>
        <taxon>Tineoidea</taxon>
        <taxon>Psychidae</taxon>
        <taxon>Oiketicinae</taxon>
        <taxon>Eumeta</taxon>
    </lineage>
</organism>
<accession>A0A4C1XDK8</accession>
<evidence type="ECO:0000256" key="1">
    <source>
        <dbReference type="SAM" id="MobiDB-lite"/>
    </source>
</evidence>
<dbReference type="EMBL" id="BGZK01000827">
    <property type="protein sequence ID" value="GBP61946.1"/>
    <property type="molecule type" value="Genomic_DNA"/>
</dbReference>
<dbReference type="AlphaFoldDB" id="A0A4C1XDK8"/>
<dbReference type="InterPro" id="IPR036691">
    <property type="entry name" value="Endo/exonu/phosph_ase_sf"/>
</dbReference>
<evidence type="ECO:0000313" key="3">
    <source>
        <dbReference type="Proteomes" id="UP000299102"/>
    </source>
</evidence>
<gene>
    <name evidence="2" type="primary">ZMYM1</name>
    <name evidence="2" type="ORF">EVAR_45003_1</name>
</gene>
<dbReference type="OrthoDB" id="8196265at2759"/>
<feature type="compositionally biased region" description="Basic residues" evidence="1">
    <location>
        <begin position="256"/>
        <end position="269"/>
    </location>
</feature>
<dbReference type="SUPFAM" id="SSF56219">
    <property type="entry name" value="DNase I-like"/>
    <property type="match status" value="1"/>
</dbReference>
<name>A0A4C1XDK8_EUMVA</name>
<feature type="compositionally biased region" description="Polar residues" evidence="1">
    <location>
        <begin position="234"/>
        <end position="253"/>
    </location>
</feature>
<protein>
    <submittedName>
        <fullName evidence="2">Zinc finger MYM-type protein 1</fullName>
    </submittedName>
</protein>
<feature type="compositionally biased region" description="Basic and acidic residues" evidence="1">
    <location>
        <begin position="313"/>
        <end position="322"/>
    </location>
</feature>
<feature type="compositionally biased region" description="Polar residues" evidence="1">
    <location>
        <begin position="303"/>
        <end position="312"/>
    </location>
</feature>
<proteinExistence type="predicted"/>
<sequence>MCELYRYSMIEKDDNGNPKALVIKELFLGFHEAKDQTALAMSKQIIKSINDKNIPLNKCRGQGYDGANTMEGTYGGVQKLIKDIEPNAVCVHCAAHNLNLVLNDAVREILISWPLDRPMCYVRCDGEHPAANCKRLRENKPTCANCAGPHTVNDRRCPVFRRKARARELKIPPALQGKDLRRPEAKKGFQDPPQEGNTMMERKHAPPTPHRKVETDPSPGIKETMGLVQRVESTKNPEQLPIDSTPQCPTQQMLPKIKRGKRSKIRRKVLQQQQQRQQQPTEPRATATMRQCPPTPTTTTSTNAPGGSQSENSHVRHDKDAHSNTSLNQDRPGPDTEHSGGPDTRGDVLDLRILYWNPGGIIEKTRKLCDIAQLEDAHIILLGKTKLRPEQELRIPNFFAYRRNEISALRPAYRGTAVLIRRDLMHEA</sequence>
<feature type="region of interest" description="Disordered" evidence="1">
    <location>
        <begin position="172"/>
        <end position="347"/>
    </location>
</feature>
<comment type="caution">
    <text evidence="2">The sequence shown here is derived from an EMBL/GenBank/DDBJ whole genome shotgun (WGS) entry which is preliminary data.</text>
</comment>
<dbReference type="PANTHER" id="PTHR45749">
    <property type="match status" value="1"/>
</dbReference>
<keyword evidence="3" id="KW-1185">Reference proteome</keyword>